<feature type="compositionally biased region" description="Basic and acidic residues" evidence="1">
    <location>
        <begin position="1009"/>
        <end position="1026"/>
    </location>
</feature>
<organism evidence="3 4">
    <name type="scientific">Tilletia horrida</name>
    <dbReference type="NCBI Taxonomy" id="155126"/>
    <lineage>
        <taxon>Eukaryota</taxon>
        <taxon>Fungi</taxon>
        <taxon>Dikarya</taxon>
        <taxon>Basidiomycota</taxon>
        <taxon>Ustilaginomycotina</taxon>
        <taxon>Exobasidiomycetes</taxon>
        <taxon>Tilletiales</taxon>
        <taxon>Tilletiaceae</taxon>
        <taxon>Tilletia</taxon>
    </lineage>
</organism>
<dbReference type="AlphaFoldDB" id="A0AAN6GGG4"/>
<feature type="region of interest" description="Disordered" evidence="1">
    <location>
        <begin position="256"/>
        <end position="283"/>
    </location>
</feature>
<feature type="region of interest" description="Disordered" evidence="1">
    <location>
        <begin position="1009"/>
        <end position="1031"/>
    </location>
</feature>
<name>A0AAN6GGG4_9BASI</name>
<reference evidence="3" key="1">
    <citation type="journal article" date="2023" name="PhytoFront">
        <title>Draft Genome Resources of Seven Strains of Tilletia horrida, Causal Agent of Kernel Smut of Rice.</title>
        <authorList>
            <person name="Khanal S."/>
            <person name="Antony Babu S."/>
            <person name="Zhou X.G."/>
        </authorList>
    </citation>
    <scope>NUCLEOTIDE SEQUENCE</scope>
    <source>
        <strain evidence="3">TX3</strain>
    </source>
</reference>
<proteinExistence type="predicted"/>
<dbReference type="EMBL" id="JAPDMQ010000019">
    <property type="protein sequence ID" value="KAK0540075.1"/>
    <property type="molecule type" value="Genomic_DNA"/>
</dbReference>
<evidence type="ECO:0000259" key="2">
    <source>
        <dbReference type="Pfam" id="PF20231"/>
    </source>
</evidence>
<comment type="caution">
    <text evidence="3">The sequence shown here is derived from an EMBL/GenBank/DDBJ whole genome shotgun (WGS) entry which is preliminary data.</text>
</comment>
<protein>
    <recommendedName>
        <fullName evidence="2">DUF6589 domain-containing protein</fullName>
    </recommendedName>
</protein>
<accession>A0AAN6GGG4</accession>
<feature type="region of interest" description="Disordered" evidence="1">
    <location>
        <begin position="712"/>
        <end position="788"/>
    </location>
</feature>
<dbReference type="Proteomes" id="UP001176521">
    <property type="component" value="Unassembled WGS sequence"/>
</dbReference>
<evidence type="ECO:0000313" key="4">
    <source>
        <dbReference type="Proteomes" id="UP001176521"/>
    </source>
</evidence>
<dbReference type="Pfam" id="PF20231">
    <property type="entry name" value="DUF6589"/>
    <property type="match status" value="2"/>
</dbReference>
<feature type="domain" description="DUF6589" evidence="2">
    <location>
        <begin position="794"/>
        <end position="978"/>
    </location>
</feature>
<feature type="compositionally biased region" description="Acidic residues" evidence="1">
    <location>
        <begin position="258"/>
        <end position="271"/>
    </location>
</feature>
<keyword evidence="4" id="KW-1185">Reference proteome</keyword>
<evidence type="ECO:0000313" key="3">
    <source>
        <dbReference type="EMBL" id="KAK0540075.1"/>
    </source>
</evidence>
<feature type="domain" description="DUF6589" evidence="2">
    <location>
        <begin position="474"/>
        <end position="674"/>
    </location>
</feature>
<sequence>MSEPRQRPADYFVGIPSSSVHGSPSAALADAAEADLDDLFSTSEDEDEQDGPPSAGPSTPLPTRLQQQRKAQAKKPARAKVLNDLQLLELLRYLRDENLSLAAILRAFFDPAKPKEPKLADYSTEDSPHRSKPSTYQVTAHYMHWRVSRWLTDEGDVVGKRWKGMDEFATAHIAELIAKEAKKAINEPYLRGPSAHAIEVDQLEQYDPRESARIIEAECPILQRMLDAAVGKKEEETPKGKQPALKKRKTVHLPEALDLLDTDESDDEESAETTGAQGQKQEKRRWYMYGQRSKANVASTLSHIALFARSKRCNMFQQSLGLMMHAARVPKRALELLSRAGVIVSPDSIKNMTTSLADGVMERAKVVIHRVGNVISISIDNMNWILRVRDPTATHRNKMQAAVVGEIYHRDEEVQIDPQQPTCSEQLHKQLFGSDVPRLTTDARPVSPLGQDGRPLAMDRAALAQARMTVITTKDVATHRDFLLNAHDQEHLVQCTVSHALRTFVEGRPELGHLLEKVKAPPQVFPLVPKKTTVLPLPVYDEDEGSIAGNIKVIEHVCKDFALSEEWLASHVLPAIGDAFTATLQRKAIERRQDDRSNLPERDRLRFLYPLAALFHTEFSFLKYAIDTHAGTSSNMDLVSLRRVSDRAGLKTMTTGNVDFHEADAFMHLNFTAMTDAIIADALREAGHGDGTDADRTLVGEDPDETLASHDAAAEAHEGDEETADAQASGSGGAGEGDDAARGNDGIASADAAAEDGEGGSRNRAGSDQPMREQKLALPIGGRRNTKHAPDEFRDLEWDALYRATEHAITKLMRGRIYDLSTKDAGATSDLLFAHAVTVFRDTAVYIELRHAIKHGDPGRAMAMLRQALPRFQSNGQHRYVTECLELLFALLHELPPALKQVVLASCLVNKSGHPDSFMPADLAIEHKVHDMKNVFPVQAKSGGLAMQRRIGELHPLLAATKEKWYRAYSIKSVDSSHATRDKTFTRKALSDELVEYAVFQRQDKDRQSPVFELRHGDKRAASGDKRKTKQAKHVATDTVVSGTAALVGSAFKPGSITRFLANKQDPYSVGTDLVEEETEAGVRINFDVERDMYGDLELDLDTI</sequence>
<feature type="compositionally biased region" description="Acidic residues" evidence="1">
    <location>
        <begin position="32"/>
        <end position="50"/>
    </location>
</feature>
<evidence type="ECO:0000256" key="1">
    <source>
        <dbReference type="SAM" id="MobiDB-lite"/>
    </source>
</evidence>
<feature type="compositionally biased region" description="Low complexity" evidence="1">
    <location>
        <begin position="743"/>
        <end position="752"/>
    </location>
</feature>
<feature type="region of interest" description="Disordered" evidence="1">
    <location>
        <begin position="1"/>
        <end position="77"/>
    </location>
</feature>
<gene>
    <name evidence="3" type="ORF">OC842_000649</name>
</gene>
<dbReference type="InterPro" id="IPR046496">
    <property type="entry name" value="DUF6589"/>
</dbReference>